<reference evidence="2 3" key="1">
    <citation type="journal article" date="2018" name="Mol. Ecol.">
        <title>The obligate alkalophilic soda-lake fungus Sodiomyces alkalinus has shifted to a protein diet.</title>
        <authorList>
            <person name="Grum-Grzhimaylo A.A."/>
            <person name="Falkoski D.L."/>
            <person name="van den Heuvel J."/>
            <person name="Valero-Jimenez C.A."/>
            <person name="Min B."/>
            <person name="Choi I.G."/>
            <person name="Lipzen A."/>
            <person name="Daum C.G."/>
            <person name="Aanen D.K."/>
            <person name="Tsang A."/>
            <person name="Henrissat B."/>
            <person name="Bilanenko E.N."/>
            <person name="de Vries R.P."/>
            <person name="van Kan J.A.L."/>
            <person name="Grigoriev I.V."/>
            <person name="Debets A.J.M."/>
        </authorList>
    </citation>
    <scope>NUCLEOTIDE SEQUENCE [LARGE SCALE GENOMIC DNA]</scope>
    <source>
        <strain evidence="2 3">F11</strain>
    </source>
</reference>
<dbReference type="PANTHER" id="PTHR30344">
    <property type="entry name" value="6-PHOSPHOGLUCONOLACTONASE-RELATED"/>
    <property type="match status" value="1"/>
</dbReference>
<dbReference type="GO" id="GO:0017057">
    <property type="term" value="F:6-phosphogluconolactonase activity"/>
    <property type="evidence" value="ECO:0007669"/>
    <property type="project" value="TreeGrafter"/>
</dbReference>
<dbReference type="GO" id="GO:0016853">
    <property type="term" value="F:isomerase activity"/>
    <property type="evidence" value="ECO:0007669"/>
    <property type="project" value="UniProtKB-KW"/>
</dbReference>
<keyword evidence="2" id="KW-0413">Isomerase</keyword>
<name>A0A3N2PUH0_SODAK</name>
<dbReference type="InterPro" id="IPR015943">
    <property type="entry name" value="WD40/YVTN_repeat-like_dom_sf"/>
</dbReference>
<dbReference type="InterPro" id="IPR011048">
    <property type="entry name" value="Haem_d1_sf"/>
</dbReference>
<dbReference type="AlphaFoldDB" id="A0A3N2PUH0"/>
<dbReference type="EMBL" id="ML119056">
    <property type="protein sequence ID" value="ROT38104.1"/>
    <property type="molecule type" value="Genomic_DNA"/>
</dbReference>
<proteinExistence type="inferred from homology"/>
<dbReference type="Pfam" id="PF10282">
    <property type="entry name" value="Lactonase"/>
    <property type="match status" value="1"/>
</dbReference>
<dbReference type="OrthoDB" id="9972196at2759"/>
<dbReference type="GeneID" id="39582741"/>
<dbReference type="RefSeq" id="XP_028465910.1">
    <property type="nucleotide sequence ID" value="XM_028614263.1"/>
</dbReference>
<dbReference type="Proteomes" id="UP000272025">
    <property type="component" value="Unassembled WGS sequence"/>
</dbReference>
<dbReference type="Gene3D" id="2.130.10.10">
    <property type="entry name" value="YVTN repeat-like/Quinoprotein amine dehydrogenase"/>
    <property type="match status" value="1"/>
</dbReference>
<gene>
    <name evidence="2" type="ORF">SODALDRAFT_360438</name>
</gene>
<evidence type="ECO:0000313" key="2">
    <source>
        <dbReference type="EMBL" id="ROT38104.1"/>
    </source>
</evidence>
<evidence type="ECO:0000313" key="3">
    <source>
        <dbReference type="Proteomes" id="UP000272025"/>
    </source>
</evidence>
<dbReference type="STRING" id="1314773.A0A3N2PUH0"/>
<protein>
    <submittedName>
        <fullName evidence="2">Putative isomerase YbhE</fullName>
    </submittedName>
</protein>
<sequence length="438" mass="46190">MLLVVAAVLPSISGFTINLCTIRANTGHSHPPSCENTKMRPEFGFSVLTAALASAASIPVSATAGKRQDTTSKVLVGAPGQILLASFDGSSFDIVAESSIEGTTASWMAFKEPDLLYAVDENSNQLRLFKACSGLDPSTNELSSEPEIVEGSTGVVHLEFNADKTRLVGSSYSEGQIDIWDISEGTPKLIKNIKSEEELGPHELRPRPFGPLLRRRRPRHRLILLVDSADDAWELVNVARVPTPGCGPRHGAFLPSSEDPTKASHYVVVCELANTVEVFAVTYDDAEAGTGTGTGIDFRPSQPALSTFGRRPTNSSSSAAGAIETSADGRHIYVSNRITGGATDSIAHFRAAPASACFGGLKVEFVGLVPSAGVNPRMFSLAADEDLLFTSNIAAGFGLLALSRDPSDGTLAETPVASVDVETFGPEGFGPQFVLQIA</sequence>
<keyword evidence="3" id="KW-1185">Reference proteome</keyword>
<accession>A0A3N2PUH0</accession>
<dbReference type="SUPFAM" id="SSF51004">
    <property type="entry name" value="C-terminal (heme d1) domain of cytochrome cd1-nitrite reductase"/>
    <property type="match status" value="1"/>
</dbReference>
<dbReference type="InterPro" id="IPR019405">
    <property type="entry name" value="Lactonase_7-beta_prop"/>
</dbReference>
<evidence type="ECO:0000256" key="1">
    <source>
        <dbReference type="ARBA" id="ARBA00005564"/>
    </source>
</evidence>
<comment type="similarity">
    <text evidence="1">Belongs to the cycloisomerase 2 family.</text>
</comment>
<dbReference type="PANTHER" id="PTHR30344:SF1">
    <property type="entry name" value="6-PHOSPHOGLUCONOLACTONASE"/>
    <property type="match status" value="1"/>
</dbReference>
<dbReference type="InterPro" id="IPR050282">
    <property type="entry name" value="Cycloisomerase_2"/>
</dbReference>
<organism evidence="2 3">
    <name type="scientific">Sodiomyces alkalinus (strain CBS 110278 / VKM F-3762 / F11)</name>
    <name type="common">Alkaliphilic filamentous fungus</name>
    <dbReference type="NCBI Taxonomy" id="1314773"/>
    <lineage>
        <taxon>Eukaryota</taxon>
        <taxon>Fungi</taxon>
        <taxon>Dikarya</taxon>
        <taxon>Ascomycota</taxon>
        <taxon>Pezizomycotina</taxon>
        <taxon>Sordariomycetes</taxon>
        <taxon>Hypocreomycetidae</taxon>
        <taxon>Glomerellales</taxon>
        <taxon>Plectosphaerellaceae</taxon>
        <taxon>Sodiomyces</taxon>
    </lineage>
</organism>